<evidence type="ECO:0000256" key="2">
    <source>
        <dbReference type="ARBA" id="ARBA00005121"/>
    </source>
</evidence>
<dbReference type="RefSeq" id="WP_126013682.1">
    <property type="nucleotide sequence ID" value="NZ_CP032509.1"/>
</dbReference>
<dbReference type="PANTHER" id="PTHR12213:SF0">
    <property type="entry name" value="CORRINOID ADENOSYLTRANSFERASE MMAB"/>
    <property type="match status" value="1"/>
</dbReference>
<dbReference type="GO" id="GO:0005524">
    <property type="term" value="F:ATP binding"/>
    <property type="evidence" value="ECO:0007669"/>
    <property type="project" value="UniProtKB-UniRule"/>
</dbReference>
<evidence type="ECO:0000313" key="18">
    <source>
        <dbReference type="Proteomes" id="UP000268192"/>
    </source>
</evidence>
<dbReference type="KEGG" id="abaw:D5400_20880"/>
<evidence type="ECO:0000256" key="4">
    <source>
        <dbReference type="ARBA" id="ARBA00012454"/>
    </source>
</evidence>
<dbReference type="GO" id="GO:0009236">
    <property type="term" value="P:cobalamin biosynthetic process"/>
    <property type="evidence" value="ECO:0007669"/>
    <property type="project" value="UniProtKB-UniRule"/>
</dbReference>
<comment type="catalytic activity">
    <reaction evidence="14 15">
        <text>2 cob(II)alamin + reduced [electron-transfer flavoprotein] + 2 ATP = 2 adenosylcob(III)alamin + 2 triphosphate + oxidized [electron-transfer flavoprotein] + 3 H(+)</text>
        <dbReference type="Rhea" id="RHEA:28671"/>
        <dbReference type="Rhea" id="RHEA-COMP:10685"/>
        <dbReference type="Rhea" id="RHEA-COMP:10686"/>
        <dbReference type="ChEBI" id="CHEBI:15378"/>
        <dbReference type="ChEBI" id="CHEBI:16304"/>
        <dbReference type="ChEBI" id="CHEBI:18036"/>
        <dbReference type="ChEBI" id="CHEBI:18408"/>
        <dbReference type="ChEBI" id="CHEBI:30616"/>
        <dbReference type="ChEBI" id="CHEBI:57692"/>
        <dbReference type="ChEBI" id="CHEBI:58307"/>
        <dbReference type="EC" id="2.5.1.17"/>
    </reaction>
</comment>
<comment type="catalytic activity">
    <reaction evidence="13 15">
        <text>2 cob(II)yrinate a,c diamide + reduced [electron-transfer flavoprotein] + 2 ATP = 2 adenosylcob(III)yrinate a,c-diamide + 2 triphosphate + oxidized [electron-transfer flavoprotein] + 3 H(+)</text>
        <dbReference type="Rhea" id="RHEA:11528"/>
        <dbReference type="Rhea" id="RHEA-COMP:10685"/>
        <dbReference type="Rhea" id="RHEA-COMP:10686"/>
        <dbReference type="ChEBI" id="CHEBI:15378"/>
        <dbReference type="ChEBI" id="CHEBI:18036"/>
        <dbReference type="ChEBI" id="CHEBI:30616"/>
        <dbReference type="ChEBI" id="CHEBI:57692"/>
        <dbReference type="ChEBI" id="CHEBI:58307"/>
        <dbReference type="ChEBI" id="CHEBI:58503"/>
        <dbReference type="ChEBI" id="CHEBI:58537"/>
        <dbReference type="EC" id="2.5.1.17"/>
    </reaction>
</comment>
<dbReference type="EC" id="2.5.1.17" evidence="4 15"/>
<dbReference type="PANTHER" id="PTHR12213">
    <property type="entry name" value="CORRINOID ADENOSYLTRANSFERASE"/>
    <property type="match status" value="1"/>
</dbReference>
<evidence type="ECO:0000256" key="8">
    <source>
        <dbReference type="ARBA" id="ARBA00022741"/>
    </source>
</evidence>
<dbReference type="AlphaFoldDB" id="A0A3Q8XS60"/>
<keyword evidence="18" id="KW-1185">Reference proteome</keyword>
<evidence type="ECO:0000256" key="13">
    <source>
        <dbReference type="ARBA" id="ARBA00048555"/>
    </source>
</evidence>
<dbReference type="GO" id="GO:0005737">
    <property type="term" value="C:cytoplasm"/>
    <property type="evidence" value="ECO:0007669"/>
    <property type="project" value="UniProtKB-SubCell"/>
</dbReference>
<dbReference type="UniPathway" id="UPA00148">
    <property type="reaction ID" value="UER00233"/>
</dbReference>
<evidence type="ECO:0000313" key="17">
    <source>
        <dbReference type="EMBL" id="AZN73981.1"/>
    </source>
</evidence>
<evidence type="ECO:0000256" key="5">
    <source>
        <dbReference type="ARBA" id="ARBA00020963"/>
    </source>
</evidence>
<dbReference type="InterPro" id="IPR036451">
    <property type="entry name" value="CblAdoTrfase-like_sf"/>
</dbReference>
<evidence type="ECO:0000256" key="6">
    <source>
        <dbReference type="ARBA" id="ARBA00022490"/>
    </source>
</evidence>
<evidence type="ECO:0000256" key="11">
    <source>
        <dbReference type="ARBA" id="ARBA00033334"/>
    </source>
</evidence>
<sequence length="189" mass="20880">MVRLNKIYTRTGDDGTTGLVSGDRRAKDDARIEAFGTVDEANCTIGMARLYTSGSELDAVLSRIQNDFFDLGADLATPHTDEKLEYEPLRIVAAQVDWLETQIDRLNADLEPLRSFVLPAGTALATHLHLARTIARRAERAMVTLAANETINPDALRYINRVSDFLFVAARHANAKGEGDVLWVPGKNR</sequence>
<dbReference type="Gene3D" id="1.20.1200.10">
    <property type="entry name" value="Cobalamin adenosyltransferase-like"/>
    <property type="match status" value="1"/>
</dbReference>
<dbReference type="Pfam" id="PF01923">
    <property type="entry name" value="Cob_adeno_trans"/>
    <property type="match status" value="1"/>
</dbReference>
<dbReference type="GO" id="GO:0008817">
    <property type="term" value="F:corrinoid adenosyltransferase activity"/>
    <property type="evidence" value="ECO:0007669"/>
    <property type="project" value="UniProtKB-UniRule"/>
</dbReference>
<evidence type="ECO:0000256" key="1">
    <source>
        <dbReference type="ARBA" id="ARBA00004496"/>
    </source>
</evidence>
<proteinExistence type="inferred from homology"/>
<evidence type="ECO:0000256" key="7">
    <source>
        <dbReference type="ARBA" id="ARBA00022679"/>
    </source>
</evidence>
<evidence type="ECO:0000256" key="15">
    <source>
        <dbReference type="RuleBase" id="RU366026"/>
    </source>
</evidence>
<name>A0A3Q8XS60_9HYPH</name>
<keyword evidence="9 15" id="KW-0067">ATP-binding</keyword>
<gene>
    <name evidence="17" type="ORF">D5400_20880</name>
</gene>
<evidence type="ECO:0000256" key="12">
    <source>
        <dbReference type="ARBA" id="ARBA00033354"/>
    </source>
</evidence>
<reference evidence="17 18" key="1">
    <citation type="submission" date="2018-09" db="EMBL/GenBank/DDBJ databases">
        <title>Marinorhizobium profundi gen. nov., sp. nov., isolated from a deep-sea sediment sample from the New Britain Trench and proposal of Marinorhizobiaceae fam. nov. in the order Rhizobiales of the class Alphaproteobacteria.</title>
        <authorList>
            <person name="Cao J."/>
        </authorList>
    </citation>
    <scope>NUCLEOTIDE SEQUENCE [LARGE SCALE GENOMIC DNA]</scope>
    <source>
        <strain evidence="17 18">WS11</strain>
    </source>
</reference>
<dbReference type="InterPro" id="IPR016030">
    <property type="entry name" value="CblAdoTrfase-like"/>
</dbReference>
<keyword evidence="7 15" id="KW-0808">Transferase</keyword>
<dbReference type="NCBIfam" id="TIGR00636">
    <property type="entry name" value="PduO_Nterm"/>
    <property type="match status" value="1"/>
</dbReference>
<organism evidence="17 18">
    <name type="scientific">Georhizobium profundi</name>
    <dbReference type="NCBI Taxonomy" id="2341112"/>
    <lineage>
        <taxon>Bacteria</taxon>
        <taxon>Pseudomonadati</taxon>
        <taxon>Pseudomonadota</taxon>
        <taxon>Alphaproteobacteria</taxon>
        <taxon>Hyphomicrobiales</taxon>
        <taxon>Rhizobiaceae</taxon>
        <taxon>Georhizobium</taxon>
    </lineage>
</organism>
<dbReference type="SUPFAM" id="SSF89028">
    <property type="entry name" value="Cobalamin adenosyltransferase-like"/>
    <property type="match status" value="1"/>
</dbReference>
<dbReference type="EMBL" id="CP032509">
    <property type="protein sequence ID" value="AZN73981.1"/>
    <property type="molecule type" value="Genomic_DNA"/>
</dbReference>
<dbReference type="InterPro" id="IPR029499">
    <property type="entry name" value="PduO-typ"/>
</dbReference>
<dbReference type="OrthoDB" id="9778896at2"/>
<keyword evidence="6" id="KW-0963">Cytoplasm</keyword>
<evidence type="ECO:0000256" key="14">
    <source>
        <dbReference type="ARBA" id="ARBA00048692"/>
    </source>
</evidence>
<evidence type="ECO:0000259" key="16">
    <source>
        <dbReference type="Pfam" id="PF01923"/>
    </source>
</evidence>
<comment type="pathway">
    <text evidence="2 15">Cofactor biosynthesis; adenosylcobalamin biosynthesis; adenosylcobalamin from cob(II)yrinate a,c-diamide: step 2/7.</text>
</comment>
<comment type="similarity">
    <text evidence="3 15">Belongs to the Cob(I)alamin adenosyltransferase family.</text>
</comment>
<evidence type="ECO:0000256" key="9">
    <source>
        <dbReference type="ARBA" id="ARBA00022840"/>
    </source>
</evidence>
<dbReference type="Proteomes" id="UP000268192">
    <property type="component" value="Chromosome"/>
</dbReference>
<evidence type="ECO:0000256" key="3">
    <source>
        <dbReference type="ARBA" id="ARBA00007487"/>
    </source>
</evidence>
<keyword evidence="8 15" id="KW-0547">Nucleotide-binding</keyword>
<accession>A0A3Q8XS60</accession>
<feature type="domain" description="Cobalamin adenosyltransferase-like" evidence="16">
    <location>
        <begin position="7"/>
        <end position="172"/>
    </location>
</feature>
<dbReference type="FunFam" id="1.20.1200.10:FF:000003">
    <property type="entry name" value="ATP:cob(I)alamin adenosyltransferase"/>
    <property type="match status" value="1"/>
</dbReference>
<comment type="subcellular location">
    <subcellularLocation>
        <location evidence="1">Cytoplasm</location>
    </subcellularLocation>
</comment>
<protein>
    <recommendedName>
        <fullName evidence="5 15">Corrinoid adenosyltransferase</fullName>
        <ecNumber evidence="4 15">2.5.1.17</ecNumber>
    </recommendedName>
    <alternativeName>
        <fullName evidence="10 15">Cob(II)alamin adenosyltransferase</fullName>
    </alternativeName>
    <alternativeName>
        <fullName evidence="12 15">Cob(II)yrinic acid a,c-diamide adenosyltransferase</fullName>
    </alternativeName>
    <alternativeName>
        <fullName evidence="11 15">Cobinamide/cobalamin adenosyltransferase</fullName>
    </alternativeName>
</protein>
<keyword evidence="15" id="KW-0169">Cobalamin biosynthesis</keyword>
<evidence type="ECO:0000256" key="10">
    <source>
        <dbReference type="ARBA" id="ARBA00031529"/>
    </source>
</evidence>